<evidence type="ECO:0000259" key="6">
    <source>
        <dbReference type="PROSITE" id="PS50089"/>
    </source>
</evidence>
<evidence type="ECO:0000256" key="3">
    <source>
        <dbReference type="ARBA" id="ARBA00022833"/>
    </source>
</evidence>
<sequence length="296" mass="32137">MDLVMLKVGRQGEEEIGRDADVGMPWLGGAVGMAAGMVLGQWVGSRSSKWRRRRATGVSLLRRPPALGNISEQRMETFSEVTGEAPEAAGDMAQCALADGRTTPGKASCDITREGDRRPADEIGSDSPLDCPICLNSLVIPKLVPCGHTLCAVCILSLYEIQNRPSCPVCRNHINVPFEDLPTNFLAQACVESVERRRGQTALAEWKKDEEDARCVLTSWVSGGKDRRKSNRPGFLRRFAPAWTCLKWTMVLVTEVGAVLLRVKDVVDARTAAMAALQSSGVDQMEGSDPVMIGPV</sequence>
<dbReference type="PROSITE" id="PS00518">
    <property type="entry name" value="ZF_RING_1"/>
    <property type="match status" value="1"/>
</dbReference>
<dbReference type="GO" id="GO:0005654">
    <property type="term" value="C:nucleoplasm"/>
    <property type="evidence" value="ECO:0007669"/>
    <property type="project" value="TreeGrafter"/>
</dbReference>
<dbReference type="EMBL" id="HBGH01017840">
    <property type="protein sequence ID" value="CAD9237811.1"/>
    <property type="molecule type" value="Transcribed_RNA"/>
</dbReference>
<dbReference type="SMART" id="SM00184">
    <property type="entry name" value="RING"/>
    <property type="match status" value="1"/>
</dbReference>
<keyword evidence="1" id="KW-0479">Metal-binding</keyword>
<dbReference type="InterPro" id="IPR013083">
    <property type="entry name" value="Znf_RING/FYVE/PHD"/>
</dbReference>
<keyword evidence="5" id="KW-0812">Transmembrane</keyword>
<evidence type="ECO:0000256" key="2">
    <source>
        <dbReference type="ARBA" id="ARBA00022771"/>
    </source>
</evidence>
<dbReference type="InterPro" id="IPR017907">
    <property type="entry name" value="Znf_RING_CS"/>
</dbReference>
<dbReference type="GO" id="GO:0008270">
    <property type="term" value="F:zinc ion binding"/>
    <property type="evidence" value="ECO:0007669"/>
    <property type="project" value="UniProtKB-KW"/>
</dbReference>
<dbReference type="SUPFAM" id="SSF57850">
    <property type="entry name" value="RING/U-box"/>
    <property type="match status" value="1"/>
</dbReference>
<dbReference type="Pfam" id="PF00097">
    <property type="entry name" value="zf-C3HC4"/>
    <property type="match status" value="1"/>
</dbReference>
<dbReference type="PROSITE" id="PS50089">
    <property type="entry name" value="ZF_RING_2"/>
    <property type="match status" value="1"/>
</dbReference>
<keyword evidence="3" id="KW-0862">Zinc</keyword>
<dbReference type="InterPro" id="IPR018957">
    <property type="entry name" value="Znf_C3HC4_RING-type"/>
</dbReference>
<protein>
    <recommendedName>
        <fullName evidence="6">RING-type domain-containing protein</fullName>
    </recommendedName>
</protein>
<organism evidence="7">
    <name type="scientific">Compsopogon caeruleus</name>
    <dbReference type="NCBI Taxonomy" id="31354"/>
    <lineage>
        <taxon>Eukaryota</taxon>
        <taxon>Rhodophyta</taxon>
        <taxon>Compsopogonophyceae</taxon>
        <taxon>Compsopogonales</taxon>
        <taxon>Compsopogonaceae</taxon>
        <taxon>Compsopogon</taxon>
    </lineage>
</organism>
<name>A0A7S1XGG1_9RHOD</name>
<dbReference type="AlphaFoldDB" id="A0A7S1XGG1"/>
<gene>
    <name evidence="7" type="ORF">CCAE0312_LOCUS9910</name>
</gene>
<evidence type="ECO:0000256" key="5">
    <source>
        <dbReference type="SAM" id="Phobius"/>
    </source>
</evidence>
<evidence type="ECO:0000313" key="7">
    <source>
        <dbReference type="EMBL" id="CAD9237811.1"/>
    </source>
</evidence>
<dbReference type="PANTHER" id="PTHR25462">
    <property type="entry name" value="BONUS, ISOFORM C-RELATED"/>
    <property type="match status" value="1"/>
</dbReference>
<reference evidence="7" key="1">
    <citation type="submission" date="2021-01" db="EMBL/GenBank/DDBJ databases">
        <authorList>
            <person name="Corre E."/>
            <person name="Pelletier E."/>
            <person name="Niang G."/>
            <person name="Scheremetjew M."/>
            <person name="Finn R."/>
            <person name="Kale V."/>
            <person name="Holt S."/>
            <person name="Cochrane G."/>
            <person name="Meng A."/>
            <person name="Brown T."/>
            <person name="Cohen L."/>
        </authorList>
    </citation>
    <scope>NUCLEOTIDE SEQUENCE</scope>
    <source>
        <strain evidence="7">SAG 36.94</strain>
    </source>
</reference>
<feature type="domain" description="RING-type" evidence="6">
    <location>
        <begin position="131"/>
        <end position="171"/>
    </location>
</feature>
<keyword evidence="2 4" id="KW-0863">Zinc-finger</keyword>
<dbReference type="InterPro" id="IPR001841">
    <property type="entry name" value="Znf_RING"/>
</dbReference>
<feature type="transmembrane region" description="Helical" evidence="5">
    <location>
        <begin position="26"/>
        <end position="44"/>
    </location>
</feature>
<keyword evidence="5" id="KW-1133">Transmembrane helix</keyword>
<accession>A0A7S1XGG1</accession>
<evidence type="ECO:0000256" key="4">
    <source>
        <dbReference type="PROSITE-ProRule" id="PRU00175"/>
    </source>
</evidence>
<dbReference type="Gene3D" id="3.30.40.10">
    <property type="entry name" value="Zinc/RING finger domain, C3HC4 (zinc finger)"/>
    <property type="match status" value="1"/>
</dbReference>
<dbReference type="GO" id="GO:0061630">
    <property type="term" value="F:ubiquitin protein ligase activity"/>
    <property type="evidence" value="ECO:0007669"/>
    <property type="project" value="TreeGrafter"/>
</dbReference>
<evidence type="ECO:0000256" key="1">
    <source>
        <dbReference type="ARBA" id="ARBA00022723"/>
    </source>
</evidence>
<dbReference type="PANTHER" id="PTHR25462:SF305">
    <property type="entry name" value="RING-TYPE DOMAIN-CONTAINING PROTEIN"/>
    <property type="match status" value="1"/>
</dbReference>
<dbReference type="InterPro" id="IPR047153">
    <property type="entry name" value="TRIM45/56/19-like"/>
</dbReference>
<proteinExistence type="predicted"/>
<keyword evidence="5" id="KW-0472">Membrane</keyword>